<dbReference type="EMBL" id="LQRP01000050">
    <property type="protein sequence ID" value="KXT97126.1"/>
    <property type="molecule type" value="Genomic_DNA"/>
</dbReference>
<sequence>MRRKSKERISREMIIQFLMKETGSIRKEIIASIEELEAFGLIGFNVNGDFRLKEV</sequence>
<accession>A0A139PQ17</accession>
<evidence type="ECO:0000313" key="3">
    <source>
        <dbReference type="Proteomes" id="UP000070220"/>
    </source>
</evidence>
<comment type="caution">
    <text evidence="1">The sequence shown here is derived from an EMBL/GenBank/DDBJ whole genome shotgun (WGS) entry which is preliminary data.</text>
</comment>
<dbReference type="Proteomes" id="UP000070220">
    <property type="component" value="Unassembled WGS sequence"/>
</dbReference>
<protein>
    <submittedName>
        <fullName evidence="1">Uncharacterized protein</fullName>
    </submittedName>
</protein>
<dbReference type="AlphaFoldDB" id="A0A139PQ17"/>
<organism evidence="1 3">
    <name type="scientific">Streptococcus oralis</name>
    <dbReference type="NCBI Taxonomy" id="1303"/>
    <lineage>
        <taxon>Bacteria</taxon>
        <taxon>Bacillati</taxon>
        <taxon>Bacillota</taxon>
        <taxon>Bacilli</taxon>
        <taxon>Lactobacillales</taxon>
        <taxon>Streptococcaceae</taxon>
        <taxon>Streptococcus</taxon>
    </lineage>
</organism>
<dbReference type="PATRIC" id="fig|1303.80.peg.1220"/>
<dbReference type="EMBL" id="JAKUVW010000005">
    <property type="protein sequence ID" value="MCY7060902.1"/>
    <property type="molecule type" value="Genomic_DNA"/>
</dbReference>
<reference evidence="2" key="3">
    <citation type="submission" date="2022-02" db="EMBL/GenBank/DDBJ databases">
        <authorList>
            <person name="Christensen J.J.E."/>
            <person name="Jensen C.S."/>
            <person name="Nielsen X.C."/>
            <person name="Dargis R."/>
        </authorList>
    </citation>
    <scope>NUCLEOTIDE SEQUENCE</scope>
    <source>
        <strain evidence="2">K16259064</strain>
    </source>
</reference>
<evidence type="ECO:0000313" key="1">
    <source>
        <dbReference type="EMBL" id="KXT97126.1"/>
    </source>
</evidence>
<name>A0A139PQ17_STROR</name>
<evidence type="ECO:0000313" key="2">
    <source>
        <dbReference type="EMBL" id="MCY7060902.1"/>
    </source>
</evidence>
<reference evidence="2 4" key="2">
    <citation type="journal article" date="2022" name="Med Res Arch">
        <title>Genomic identification of streptococcal strains and relation to clinical characteristics. A substudy to The Partial Oral Treatment of Endocarditis (POET) Trial.</title>
        <authorList>
            <person name="Christensen J."/>
            <person name="Jensen C."/>
            <person name="Dargis R."/>
            <person name="Nielsen X."/>
            <person name="Pries- Heje M."/>
            <person name="Wiingaard C."/>
            <person name="Ihlemann N."/>
            <person name="Gill S."/>
            <person name="Bruun N."/>
            <person name="Elming H."/>
            <person name="Povlsen J."/>
            <person name="Madsen T."/>
            <person name="Jensen K."/>
            <person name="Fuursted K."/>
            <person name="Ostergaard L."/>
            <person name="Christiansen U."/>
            <person name="Rosenvinge F."/>
            <person name="Helweg-Larsen J."/>
            <person name="Fosbol E."/>
            <person name="Kober L."/>
            <person name="Torp-Pedersen C."/>
            <person name="Tonder N."/>
            <person name="Moser C."/>
            <person name="Iversen K."/>
            <person name="Bundgaard H."/>
        </authorList>
    </citation>
    <scope>NUCLEOTIDE SEQUENCE [LARGE SCALE GENOMIC DNA]</scope>
    <source>
        <strain evidence="2 4">K16259064</strain>
    </source>
</reference>
<dbReference type="Proteomes" id="UP001207177">
    <property type="component" value="Unassembled WGS sequence"/>
</dbReference>
<proteinExistence type="predicted"/>
<reference evidence="1 3" key="1">
    <citation type="submission" date="2016-01" db="EMBL/GenBank/DDBJ databases">
        <title>Highly variable Streptococcus oralis are common among viridans streptococci isolated from primates.</title>
        <authorList>
            <person name="Denapaite D."/>
            <person name="Rieger M."/>
            <person name="Koendgen S."/>
            <person name="Brueckner R."/>
            <person name="Ochigava I."/>
            <person name="Kappeler P."/>
            <person name="Maetz-Rensing K."/>
            <person name="Leendertz F."/>
            <person name="Hakenbeck R."/>
        </authorList>
    </citation>
    <scope>NUCLEOTIDE SEQUENCE [LARGE SCALE GENOMIC DNA]</scope>
    <source>
        <strain evidence="1 3">DD30</strain>
    </source>
</reference>
<gene>
    <name evidence="2" type="ORF">MK395_08845</name>
    <name evidence="1" type="ORF">SORDD30_01782</name>
</gene>
<dbReference type="RefSeq" id="WP_045616682.1">
    <property type="nucleotide sequence ID" value="NZ_JAKUVW010000005.1"/>
</dbReference>
<evidence type="ECO:0000313" key="4">
    <source>
        <dbReference type="Proteomes" id="UP001207177"/>
    </source>
</evidence>